<comment type="caution">
    <text evidence="1">The sequence shown here is derived from an EMBL/GenBank/DDBJ whole genome shotgun (WGS) entry which is preliminary data.</text>
</comment>
<accession>A0A9N9P466</accession>
<organism evidence="1 2">
    <name type="scientific">Racocetra fulgida</name>
    <dbReference type="NCBI Taxonomy" id="60492"/>
    <lineage>
        <taxon>Eukaryota</taxon>
        <taxon>Fungi</taxon>
        <taxon>Fungi incertae sedis</taxon>
        <taxon>Mucoromycota</taxon>
        <taxon>Glomeromycotina</taxon>
        <taxon>Glomeromycetes</taxon>
        <taxon>Diversisporales</taxon>
        <taxon>Gigasporaceae</taxon>
        <taxon>Racocetra</taxon>
    </lineage>
</organism>
<dbReference type="OrthoDB" id="2476919at2759"/>
<sequence length="51" mass="5712">HIQLQDLDDASDIPIVIEHEAFTQLKNILLLSGKSLKDFPDMPIPLSLQIS</sequence>
<dbReference type="EMBL" id="CAJVPZ010056864">
    <property type="protein sequence ID" value="CAG8786228.1"/>
    <property type="molecule type" value="Genomic_DNA"/>
</dbReference>
<keyword evidence="2" id="KW-1185">Reference proteome</keyword>
<reference evidence="1" key="1">
    <citation type="submission" date="2021-06" db="EMBL/GenBank/DDBJ databases">
        <authorList>
            <person name="Kallberg Y."/>
            <person name="Tangrot J."/>
            <person name="Rosling A."/>
        </authorList>
    </citation>
    <scope>NUCLEOTIDE SEQUENCE</scope>
    <source>
        <strain evidence="1">IN212</strain>
    </source>
</reference>
<dbReference type="AlphaFoldDB" id="A0A9N9P466"/>
<feature type="non-terminal residue" evidence="1">
    <location>
        <position position="51"/>
    </location>
</feature>
<feature type="non-terminal residue" evidence="1">
    <location>
        <position position="1"/>
    </location>
</feature>
<evidence type="ECO:0000313" key="2">
    <source>
        <dbReference type="Proteomes" id="UP000789396"/>
    </source>
</evidence>
<gene>
    <name evidence="1" type="ORF">RFULGI_LOCUS16283</name>
</gene>
<dbReference type="Proteomes" id="UP000789396">
    <property type="component" value="Unassembled WGS sequence"/>
</dbReference>
<protein>
    <submittedName>
        <fullName evidence="1">90_t:CDS:1</fullName>
    </submittedName>
</protein>
<evidence type="ECO:0000313" key="1">
    <source>
        <dbReference type="EMBL" id="CAG8786228.1"/>
    </source>
</evidence>
<name>A0A9N9P466_9GLOM</name>
<proteinExistence type="predicted"/>